<feature type="non-terminal residue" evidence="2">
    <location>
        <position position="93"/>
    </location>
</feature>
<accession>A0AAN4Z5D3</accession>
<evidence type="ECO:0008006" key="4">
    <source>
        <dbReference type="Google" id="ProtNLM"/>
    </source>
</evidence>
<keyword evidence="1" id="KW-1133">Transmembrane helix</keyword>
<dbReference type="InterPro" id="IPR053219">
    <property type="entry name" value="GPCR_Dmsr-1"/>
</dbReference>
<proteinExistence type="predicted"/>
<organism evidence="2 3">
    <name type="scientific">Pristionchus mayeri</name>
    <dbReference type="NCBI Taxonomy" id="1317129"/>
    <lineage>
        <taxon>Eukaryota</taxon>
        <taxon>Metazoa</taxon>
        <taxon>Ecdysozoa</taxon>
        <taxon>Nematoda</taxon>
        <taxon>Chromadorea</taxon>
        <taxon>Rhabditida</taxon>
        <taxon>Rhabditina</taxon>
        <taxon>Diplogasteromorpha</taxon>
        <taxon>Diplogasteroidea</taxon>
        <taxon>Neodiplogasteridae</taxon>
        <taxon>Pristionchus</taxon>
    </lineage>
</organism>
<evidence type="ECO:0000313" key="3">
    <source>
        <dbReference type="Proteomes" id="UP001328107"/>
    </source>
</evidence>
<comment type="caution">
    <text evidence="2">The sequence shown here is derived from an EMBL/GenBank/DDBJ whole genome shotgun (WGS) entry which is preliminary data.</text>
</comment>
<sequence>CACMLIRRELWNPYNSILLIMCIELAVMIIIKVAWSYRKIPLRCSVEDLTYSFALHGLIDYNAYIIIRAHITYLAAILAFLRYRALHSTSKKE</sequence>
<gene>
    <name evidence="2" type="ORF">PMAYCL1PPCAC_04853</name>
</gene>
<feature type="transmembrane region" description="Helical" evidence="1">
    <location>
        <begin position="61"/>
        <end position="81"/>
    </location>
</feature>
<evidence type="ECO:0000256" key="1">
    <source>
        <dbReference type="SAM" id="Phobius"/>
    </source>
</evidence>
<dbReference type="EMBL" id="BTRK01000002">
    <property type="protein sequence ID" value="GMR34658.1"/>
    <property type="molecule type" value="Genomic_DNA"/>
</dbReference>
<dbReference type="Proteomes" id="UP001328107">
    <property type="component" value="Unassembled WGS sequence"/>
</dbReference>
<dbReference type="GO" id="GO:0005886">
    <property type="term" value="C:plasma membrane"/>
    <property type="evidence" value="ECO:0007669"/>
    <property type="project" value="TreeGrafter"/>
</dbReference>
<dbReference type="PANTHER" id="PTHR46273">
    <property type="entry name" value="MYOSUPPRESSIN RECEPTOR 1, ISOFORM B-RELATED"/>
    <property type="match status" value="1"/>
</dbReference>
<dbReference type="GO" id="GO:0008528">
    <property type="term" value="F:G protein-coupled peptide receptor activity"/>
    <property type="evidence" value="ECO:0007669"/>
    <property type="project" value="TreeGrafter"/>
</dbReference>
<dbReference type="AlphaFoldDB" id="A0AAN4Z5D3"/>
<name>A0AAN4Z5D3_9BILA</name>
<keyword evidence="1" id="KW-0812">Transmembrane</keyword>
<keyword evidence="1" id="KW-0472">Membrane</keyword>
<feature type="transmembrane region" description="Helical" evidence="1">
    <location>
        <begin position="14"/>
        <end position="35"/>
    </location>
</feature>
<feature type="non-terminal residue" evidence="2">
    <location>
        <position position="1"/>
    </location>
</feature>
<reference evidence="3" key="1">
    <citation type="submission" date="2022-10" db="EMBL/GenBank/DDBJ databases">
        <title>Genome assembly of Pristionchus species.</title>
        <authorList>
            <person name="Yoshida K."/>
            <person name="Sommer R.J."/>
        </authorList>
    </citation>
    <scope>NUCLEOTIDE SEQUENCE [LARGE SCALE GENOMIC DNA]</scope>
    <source>
        <strain evidence="3">RS5460</strain>
    </source>
</reference>
<keyword evidence="3" id="KW-1185">Reference proteome</keyword>
<dbReference type="PANTHER" id="PTHR46273:SF14">
    <property type="entry name" value="G-PROTEIN COUPLED RECEPTOR DMSR-1"/>
    <property type="match status" value="1"/>
</dbReference>
<protein>
    <recommendedName>
        <fullName evidence="4">G protein-coupled receptor</fullName>
    </recommendedName>
</protein>
<evidence type="ECO:0000313" key="2">
    <source>
        <dbReference type="EMBL" id="GMR34658.1"/>
    </source>
</evidence>